<dbReference type="PRINTS" id="PR00344">
    <property type="entry name" value="BCTRLSENSOR"/>
</dbReference>
<dbReference type="Gene3D" id="1.20.120.620">
    <property type="entry name" value="Backbone structure of the membrane domain of e. Coli histidine kinase receptor kdpd"/>
    <property type="match status" value="1"/>
</dbReference>
<dbReference type="PANTHER" id="PTHR45569">
    <property type="entry name" value="SENSOR PROTEIN KDPD"/>
    <property type="match status" value="1"/>
</dbReference>
<evidence type="ECO:0000256" key="8">
    <source>
        <dbReference type="ARBA" id="ARBA00022777"/>
    </source>
</evidence>
<dbReference type="FunFam" id="3.40.50.300:FF:000483">
    <property type="entry name" value="Sensor histidine kinase KdpD"/>
    <property type="match status" value="1"/>
</dbReference>
<evidence type="ECO:0000256" key="9">
    <source>
        <dbReference type="ARBA" id="ARBA00022840"/>
    </source>
</evidence>
<keyword evidence="12 13" id="KW-0472">Membrane</keyword>
<keyword evidence="17" id="KW-1185">Reference proteome</keyword>
<dbReference type="GO" id="GO:0005524">
    <property type="term" value="F:ATP binding"/>
    <property type="evidence" value="ECO:0007669"/>
    <property type="project" value="UniProtKB-KW"/>
</dbReference>
<dbReference type="Proteomes" id="UP000538955">
    <property type="component" value="Unassembled WGS sequence"/>
</dbReference>
<evidence type="ECO:0000256" key="6">
    <source>
        <dbReference type="ARBA" id="ARBA00022692"/>
    </source>
</evidence>
<accession>A0A7X9ZGK6</accession>
<dbReference type="EMBL" id="JABBLX010000004">
    <property type="protein sequence ID" value="NMK97041.1"/>
    <property type="molecule type" value="Genomic_DNA"/>
</dbReference>
<evidence type="ECO:0000313" key="17">
    <source>
        <dbReference type="Proteomes" id="UP000538955"/>
    </source>
</evidence>
<dbReference type="Gene3D" id="3.30.565.10">
    <property type="entry name" value="Histidine kinase-like ATPase, C-terminal domain"/>
    <property type="match status" value="1"/>
</dbReference>
<dbReference type="GO" id="GO:0000155">
    <property type="term" value="F:phosphorelay sensor kinase activity"/>
    <property type="evidence" value="ECO:0007669"/>
    <property type="project" value="InterPro"/>
</dbReference>
<evidence type="ECO:0000256" key="7">
    <source>
        <dbReference type="ARBA" id="ARBA00022741"/>
    </source>
</evidence>
<dbReference type="InterPro" id="IPR003661">
    <property type="entry name" value="HisK_dim/P_dom"/>
</dbReference>
<proteinExistence type="predicted"/>
<dbReference type="InterPro" id="IPR038318">
    <property type="entry name" value="KdpD_sf"/>
</dbReference>
<dbReference type="Pfam" id="PF00512">
    <property type="entry name" value="HisKA"/>
    <property type="match status" value="1"/>
</dbReference>
<keyword evidence="6 13" id="KW-0812">Transmembrane</keyword>
<dbReference type="InterPro" id="IPR036890">
    <property type="entry name" value="HATPase_C_sf"/>
</dbReference>
<dbReference type="Proteomes" id="UP000550736">
    <property type="component" value="Unassembled WGS sequence"/>
</dbReference>
<reference evidence="17 18" key="1">
    <citation type="submission" date="2020-04" db="EMBL/GenBank/DDBJ databases">
        <title>The Epidemiology and Molecular Characteristics of Linezolid-Resistant Staphylococcus capitis in Huashan Hospital, Shanghai.</title>
        <authorList>
            <person name="Ding L."/>
            <person name="Li P."/>
            <person name="Yang Y."/>
            <person name="Lin D."/>
            <person name="Xu X."/>
        </authorList>
    </citation>
    <scope>NUCLEOTIDE SEQUENCE [LARGE SCALE GENOMIC DNA]</scope>
    <source>
        <strain evidence="16 18">12-86</strain>
        <strain evidence="15 17">17-84</strain>
    </source>
</reference>
<dbReference type="EMBL" id="JABBMI010000044">
    <property type="protein sequence ID" value="NMK53793.1"/>
    <property type="molecule type" value="Genomic_DNA"/>
</dbReference>
<dbReference type="Gene3D" id="3.40.50.300">
    <property type="entry name" value="P-loop containing nucleotide triphosphate hydrolases"/>
    <property type="match status" value="1"/>
</dbReference>
<dbReference type="InterPro" id="IPR003594">
    <property type="entry name" value="HATPase_dom"/>
</dbReference>
<dbReference type="Gene3D" id="1.10.287.130">
    <property type="match status" value="1"/>
</dbReference>
<dbReference type="InterPro" id="IPR029016">
    <property type="entry name" value="GAF-like_dom_sf"/>
</dbReference>
<dbReference type="SUPFAM" id="SSF55874">
    <property type="entry name" value="ATPase domain of HSP90 chaperone/DNA topoisomerase II/histidine kinase"/>
    <property type="match status" value="1"/>
</dbReference>
<dbReference type="SMART" id="SM00387">
    <property type="entry name" value="HATPase_c"/>
    <property type="match status" value="1"/>
</dbReference>
<dbReference type="Gene3D" id="3.30.450.40">
    <property type="match status" value="1"/>
</dbReference>
<dbReference type="PROSITE" id="PS50109">
    <property type="entry name" value="HIS_KIN"/>
    <property type="match status" value="1"/>
</dbReference>
<evidence type="ECO:0000256" key="5">
    <source>
        <dbReference type="ARBA" id="ARBA00022679"/>
    </source>
</evidence>
<comment type="catalytic activity">
    <reaction evidence="1">
        <text>ATP + protein L-histidine = ADP + protein N-phospho-L-histidine.</text>
        <dbReference type="EC" id="2.7.13.3"/>
    </reaction>
</comment>
<feature type="transmembrane region" description="Helical" evidence="13">
    <location>
        <begin position="464"/>
        <end position="484"/>
    </location>
</feature>
<dbReference type="InterPro" id="IPR025201">
    <property type="entry name" value="KdpD_TM"/>
</dbReference>
<dbReference type="PANTHER" id="PTHR45569:SF1">
    <property type="entry name" value="SENSOR PROTEIN KDPD"/>
    <property type="match status" value="1"/>
</dbReference>
<comment type="caution">
    <text evidence="16">The sequence shown here is derived from an EMBL/GenBank/DDBJ whole genome shotgun (WGS) entry which is preliminary data.</text>
</comment>
<dbReference type="InterPro" id="IPR004358">
    <property type="entry name" value="Sig_transdc_His_kin-like_C"/>
</dbReference>
<evidence type="ECO:0000256" key="2">
    <source>
        <dbReference type="ARBA" id="ARBA00004141"/>
    </source>
</evidence>
<dbReference type="EC" id="2.7.13.3" evidence="3"/>
<keyword evidence="10 13" id="KW-1133">Transmembrane helix</keyword>
<evidence type="ECO:0000256" key="4">
    <source>
        <dbReference type="ARBA" id="ARBA00022553"/>
    </source>
</evidence>
<evidence type="ECO:0000256" key="3">
    <source>
        <dbReference type="ARBA" id="ARBA00012438"/>
    </source>
</evidence>
<sequence>MESSHRHRGKLTIYLGYSPGVGKTYEMLSNGIDLYKEGVDIKIGYIEPHQRPETSALAKQLPEIKTSSRKFGSHLFHFIDVNQIVEAHPDVVLIDELAHTNISKTRHLKRYMDIEEILSHGIDVWTTLNIQHIESLSGQIALMTGIQVSERVPDQFIMSADAYEVVDISPNMLIQRLKAGKVYKRERLDTAFSNFFTYENLTELRELTLRTVADIMSQKEQQYKTKHTDVTPHIAVAVSGSIYNERVIREARRAAYKEHAKFTAIYIDTFETRSESRAQDHYVHKNLMLAKSLGAEIKVLYAQDIAKTLIDSCDKSFVTKLVLGQSEQPPWKEYFKKSLIEQINHTTHHFKLEIVPIHQIYSDKQNRDRSSRKKDKKPYQLTLSIDIVKMLTIQIVCVLLGMWIYKMDKNESSAIILLMFFIGIIVLSIWTQSYLIGFFASILNVFVFNYFFTVPRFTLEMYRFEYPITFVTSIFASIFTSGILKNLKYQHSLTERQLYRTDIMLQFNQSIKESYATMKLLSVAGDQIHQLLKQDVTVFQIEAKKVMQSASFGVSSSAHNHGTEDAETLSWVIENERRAGRLTNTFPGSKFLCIPIGTRPVKGIISIQFTDEDYIDTYDNSILDSMLNDLTLAVENVALLKQTRQSMVIAEREATRSNFLQSISHDIRTPLTSIIGNLDVVKYHNDGLDKNERAQLLTASYEEAQYLYTLVTNILSLTKLERSDIQIKRTSYLVEELLEEFEDGLVRRHQNHKVTIEDNGTFALVYIDSKLMLQVLFNLVENALKHSESHSVITLRVHEQDSKILFEIIDNGKGIPKEERDLIFNPYYSGDYFKDNKKDSLGLGLYLVQLILKQHHSKLEYQSNEPSGSIFYFYLDKEQIKMEG</sequence>
<evidence type="ECO:0000313" key="18">
    <source>
        <dbReference type="Proteomes" id="UP000550736"/>
    </source>
</evidence>
<evidence type="ECO:0000256" key="13">
    <source>
        <dbReference type="SAM" id="Phobius"/>
    </source>
</evidence>
<evidence type="ECO:0000256" key="12">
    <source>
        <dbReference type="ARBA" id="ARBA00023136"/>
    </source>
</evidence>
<evidence type="ECO:0000256" key="10">
    <source>
        <dbReference type="ARBA" id="ARBA00022989"/>
    </source>
</evidence>
<keyword evidence="4" id="KW-0597">Phosphoprotein</keyword>
<keyword evidence="9" id="KW-0067">ATP-binding</keyword>
<dbReference type="InterPro" id="IPR027417">
    <property type="entry name" value="P-loop_NTPase"/>
</dbReference>
<feature type="transmembrane region" description="Helical" evidence="13">
    <location>
        <begin position="436"/>
        <end position="452"/>
    </location>
</feature>
<organism evidence="16 18">
    <name type="scientific">Staphylococcus capitis</name>
    <dbReference type="NCBI Taxonomy" id="29388"/>
    <lineage>
        <taxon>Bacteria</taxon>
        <taxon>Bacillati</taxon>
        <taxon>Bacillota</taxon>
        <taxon>Bacilli</taxon>
        <taxon>Bacillales</taxon>
        <taxon>Staphylococcaceae</taxon>
        <taxon>Staphylococcus</taxon>
    </lineage>
</organism>
<evidence type="ECO:0000313" key="16">
    <source>
        <dbReference type="EMBL" id="NMK97041.1"/>
    </source>
</evidence>
<keyword evidence="5" id="KW-0808">Transferase</keyword>
<dbReference type="SUPFAM" id="SSF52402">
    <property type="entry name" value="Adenine nucleotide alpha hydrolases-like"/>
    <property type="match status" value="1"/>
</dbReference>
<dbReference type="InterPro" id="IPR052023">
    <property type="entry name" value="Histidine_kinase_KdpD"/>
</dbReference>
<keyword evidence="8 16" id="KW-0418">Kinase</keyword>
<feature type="domain" description="Histidine kinase" evidence="14">
    <location>
        <begin position="662"/>
        <end position="879"/>
    </location>
</feature>
<keyword evidence="7" id="KW-0547">Nucleotide-binding</keyword>
<dbReference type="AlphaFoldDB" id="A0A7X9ZGK6"/>
<dbReference type="CDD" id="cd00082">
    <property type="entry name" value="HisKA"/>
    <property type="match status" value="1"/>
</dbReference>
<evidence type="ECO:0000256" key="11">
    <source>
        <dbReference type="ARBA" id="ARBA00023012"/>
    </source>
</evidence>
<dbReference type="SUPFAM" id="SSF47384">
    <property type="entry name" value="Homodimeric domain of signal transducing histidine kinase"/>
    <property type="match status" value="1"/>
</dbReference>
<dbReference type="GO" id="GO:0005737">
    <property type="term" value="C:cytoplasm"/>
    <property type="evidence" value="ECO:0007669"/>
    <property type="project" value="UniProtKB-ARBA"/>
</dbReference>
<dbReference type="Pfam" id="PF02518">
    <property type="entry name" value="HATPase_c"/>
    <property type="match status" value="1"/>
</dbReference>
<dbReference type="InterPro" id="IPR036097">
    <property type="entry name" value="HisK_dim/P_sf"/>
</dbReference>
<dbReference type="CDD" id="cd01987">
    <property type="entry name" value="USP_KdpD-like"/>
    <property type="match status" value="1"/>
</dbReference>
<feature type="transmembrane region" description="Helical" evidence="13">
    <location>
        <begin position="387"/>
        <end position="405"/>
    </location>
</feature>
<dbReference type="RefSeq" id="WP_030061399.1">
    <property type="nucleotide sequence ID" value="NZ_AP014956.1"/>
</dbReference>
<evidence type="ECO:0000313" key="15">
    <source>
        <dbReference type="EMBL" id="NMK53793.1"/>
    </source>
</evidence>
<gene>
    <name evidence="16" type="ORF">HHM13_02855</name>
    <name evidence="15" type="ORF">HHM24_03375</name>
</gene>
<keyword evidence="11" id="KW-0902">Two-component regulatory system</keyword>
<dbReference type="CDD" id="cd00075">
    <property type="entry name" value="HATPase"/>
    <property type="match status" value="1"/>
</dbReference>
<feature type="transmembrane region" description="Helical" evidence="13">
    <location>
        <begin position="412"/>
        <end position="430"/>
    </location>
</feature>
<dbReference type="SMART" id="SM00388">
    <property type="entry name" value="HisKA"/>
    <property type="match status" value="1"/>
</dbReference>
<comment type="subcellular location">
    <subcellularLocation>
        <location evidence="2">Membrane</location>
        <topology evidence="2">Multi-pass membrane protein</topology>
    </subcellularLocation>
</comment>
<dbReference type="InterPro" id="IPR003852">
    <property type="entry name" value="Sig_transdc_His_kinase_KdpD_N"/>
</dbReference>
<evidence type="ECO:0000259" key="14">
    <source>
        <dbReference type="PROSITE" id="PS50109"/>
    </source>
</evidence>
<protein>
    <recommendedName>
        <fullName evidence="3">histidine kinase</fullName>
        <ecNumber evidence="3">2.7.13.3</ecNumber>
    </recommendedName>
</protein>
<dbReference type="InterPro" id="IPR005467">
    <property type="entry name" value="His_kinase_dom"/>
</dbReference>
<dbReference type="GO" id="GO:0005886">
    <property type="term" value="C:plasma membrane"/>
    <property type="evidence" value="ECO:0007669"/>
    <property type="project" value="TreeGrafter"/>
</dbReference>
<name>A0A7X9ZGK6_STACP</name>
<evidence type="ECO:0000256" key="1">
    <source>
        <dbReference type="ARBA" id="ARBA00000085"/>
    </source>
</evidence>
<dbReference type="Pfam" id="PF02702">
    <property type="entry name" value="KdpD"/>
    <property type="match status" value="1"/>
</dbReference>
<dbReference type="Pfam" id="PF13493">
    <property type="entry name" value="DUF4118"/>
    <property type="match status" value="1"/>
</dbReference>